<protein>
    <submittedName>
        <fullName evidence="2">Uncharacterized protein</fullName>
    </submittedName>
</protein>
<accession>A0A0F9E945</accession>
<dbReference type="EMBL" id="LAZR01025883">
    <property type="protein sequence ID" value="KKL70474.1"/>
    <property type="molecule type" value="Genomic_DNA"/>
</dbReference>
<name>A0A0F9E945_9ZZZZ</name>
<keyword evidence="1" id="KW-0472">Membrane</keyword>
<organism evidence="2">
    <name type="scientific">marine sediment metagenome</name>
    <dbReference type="NCBI Taxonomy" id="412755"/>
    <lineage>
        <taxon>unclassified sequences</taxon>
        <taxon>metagenomes</taxon>
        <taxon>ecological metagenomes</taxon>
    </lineage>
</organism>
<keyword evidence="1" id="KW-1133">Transmembrane helix</keyword>
<feature type="transmembrane region" description="Helical" evidence="1">
    <location>
        <begin position="116"/>
        <end position="139"/>
    </location>
</feature>
<reference evidence="2" key="1">
    <citation type="journal article" date="2015" name="Nature">
        <title>Complex archaea that bridge the gap between prokaryotes and eukaryotes.</title>
        <authorList>
            <person name="Spang A."/>
            <person name="Saw J.H."/>
            <person name="Jorgensen S.L."/>
            <person name="Zaremba-Niedzwiedzka K."/>
            <person name="Martijn J."/>
            <person name="Lind A.E."/>
            <person name="van Eijk R."/>
            <person name="Schleper C."/>
            <person name="Guy L."/>
            <person name="Ettema T.J."/>
        </authorList>
    </citation>
    <scope>NUCLEOTIDE SEQUENCE</scope>
</reference>
<proteinExistence type="predicted"/>
<sequence length="144" mass="14741">MSFMHQIGAQISSRASIFPQQQSGNGTINGVSIDRMPTGSQQGFLSAELVAMTGPTFTGAGPLVDFKLQDSADDSTFADIATGAPGGPIAAAQISAANQILRVDVDLSKLRQFVRIVAVVSGTTTLVDLAGVLVLGGVLNPPVD</sequence>
<comment type="caution">
    <text evidence="2">The sequence shown here is derived from an EMBL/GenBank/DDBJ whole genome shotgun (WGS) entry which is preliminary data.</text>
</comment>
<evidence type="ECO:0000256" key="1">
    <source>
        <dbReference type="SAM" id="Phobius"/>
    </source>
</evidence>
<dbReference type="AlphaFoldDB" id="A0A0F9E945"/>
<keyword evidence="1" id="KW-0812">Transmembrane</keyword>
<evidence type="ECO:0000313" key="2">
    <source>
        <dbReference type="EMBL" id="KKL70474.1"/>
    </source>
</evidence>
<gene>
    <name evidence="2" type="ORF">LCGC14_2104530</name>
</gene>
<dbReference type="Gene3D" id="2.60.120.1110">
    <property type="match status" value="1"/>
</dbReference>